<accession>A0ABM8UA20</accession>
<dbReference type="EMBL" id="CAJQYY010000036">
    <property type="protein sequence ID" value="CAG4921475.1"/>
    <property type="molecule type" value="Genomic_DNA"/>
</dbReference>
<organism evidence="1 2">
    <name type="scientific">Paraburkholderia gardini</name>
    <dbReference type="NCBI Taxonomy" id="2823469"/>
    <lineage>
        <taxon>Bacteria</taxon>
        <taxon>Pseudomonadati</taxon>
        <taxon>Pseudomonadota</taxon>
        <taxon>Betaproteobacteria</taxon>
        <taxon>Burkholderiales</taxon>
        <taxon>Burkholderiaceae</taxon>
        <taxon>Paraburkholderia</taxon>
    </lineage>
</organism>
<evidence type="ECO:0000313" key="1">
    <source>
        <dbReference type="EMBL" id="CAG4921475.1"/>
    </source>
</evidence>
<proteinExistence type="predicted"/>
<comment type="caution">
    <text evidence="1">The sequence shown here is derived from an EMBL/GenBank/DDBJ whole genome shotgun (WGS) entry which is preliminary data.</text>
</comment>
<gene>
    <name evidence="1" type="ORF">R54767_04816</name>
</gene>
<sequence length="188" mass="21037">MHLDRLAAMQQRLCADVELIFAEAQPLRGHGRHARGHFLAAQQRTDSRDQFVGQEGFRKVVVGTGFEAHHAVDRIALRGQHEDGQRLSFGTQPPAYRQPVFRFHHQVQHEQVIRLALQVAVELLAVGDDAHVEPVTGQEPLQHVAQFGFVVQHDNPVDLVHDASPARIGIQRAIALCFIRFSICDSVT</sequence>
<evidence type="ECO:0000313" key="2">
    <source>
        <dbReference type="Proteomes" id="UP000789752"/>
    </source>
</evidence>
<reference evidence="1 2" key="1">
    <citation type="submission" date="2021-04" db="EMBL/GenBank/DDBJ databases">
        <authorList>
            <person name="Vanwijnsberghe S."/>
        </authorList>
    </citation>
    <scope>NUCLEOTIDE SEQUENCE [LARGE SCALE GENOMIC DNA]</scope>
    <source>
        <strain evidence="1 2">LMG 32171</strain>
    </source>
</reference>
<name>A0ABM8UA20_9BURK</name>
<keyword evidence="2" id="KW-1185">Reference proteome</keyword>
<dbReference type="Proteomes" id="UP000789752">
    <property type="component" value="Unassembled WGS sequence"/>
</dbReference>
<protein>
    <submittedName>
        <fullName evidence="1">Uncharacterized protein</fullName>
    </submittedName>
</protein>